<comment type="catalytic activity">
    <reaction evidence="10">
        <text>lanosterol + NADPH + H(+) = 24,25-dihydrolanosterol + NADP(+)</text>
        <dbReference type="Rhea" id="RHEA:33919"/>
        <dbReference type="ChEBI" id="CHEBI:15378"/>
        <dbReference type="ChEBI" id="CHEBI:16521"/>
        <dbReference type="ChEBI" id="CHEBI:28113"/>
        <dbReference type="ChEBI" id="CHEBI:57783"/>
        <dbReference type="ChEBI" id="CHEBI:58349"/>
    </reaction>
    <physiologicalReaction direction="left-to-right" evidence="10">
        <dbReference type="Rhea" id="RHEA:33920"/>
    </physiologicalReaction>
</comment>
<evidence type="ECO:0000256" key="2">
    <source>
        <dbReference type="ARBA" id="ARBA00004275"/>
    </source>
</evidence>
<evidence type="ECO:0000313" key="15">
    <source>
        <dbReference type="Proteomes" id="UP001159363"/>
    </source>
</evidence>
<dbReference type="Pfam" id="PF01565">
    <property type="entry name" value="FAD_binding_4"/>
    <property type="match status" value="1"/>
</dbReference>
<protein>
    <recommendedName>
        <fullName evidence="4">Delta(24)-sterol reductase</fullName>
        <ecNumber evidence="4">1.3.1.72</ecNumber>
    </recommendedName>
</protein>
<dbReference type="InterPro" id="IPR016170">
    <property type="entry name" value="Cytok_DH_C_sf"/>
</dbReference>
<evidence type="ECO:0000256" key="9">
    <source>
        <dbReference type="ARBA" id="ARBA00023140"/>
    </source>
</evidence>
<keyword evidence="15" id="KW-1185">Reference proteome</keyword>
<evidence type="ECO:0000256" key="3">
    <source>
        <dbReference type="ARBA" id="ARBA00011738"/>
    </source>
</evidence>
<keyword evidence="5" id="KW-0812">Transmembrane</keyword>
<accession>A0ABQ9GFY7</accession>
<keyword evidence="7" id="KW-0560">Oxidoreductase</keyword>
<evidence type="ECO:0000256" key="11">
    <source>
        <dbReference type="ARBA" id="ARBA00052927"/>
    </source>
</evidence>
<dbReference type="InterPro" id="IPR040165">
    <property type="entry name" value="Diminuto-like"/>
</dbReference>
<dbReference type="PANTHER" id="PTHR10801:SF0">
    <property type="entry name" value="DELTA(24)-STEROL REDUCTASE"/>
    <property type="match status" value="1"/>
</dbReference>
<dbReference type="Gene3D" id="3.40.462.10">
    <property type="entry name" value="FAD-linked oxidases, C-terminal domain"/>
    <property type="match status" value="1"/>
</dbReference>
<evidence type="ECO:0000259" key="13">
    <source>
        <dbReference type="PROSITE" id="PS51387"/>
    </source>
</evidence>
<dbReference type="Gene3D" id="3.30.465.10">
    <property type="match status" value="2"/>
</dbReference>
<evidence type="ECO:0000313" key="14">
    <source>
        <dbReference type="EMBL" id="KAJ8870538.1"/>
    </source>
</evidence>
<dbReference type="InterPro" id="IPR016169">
    <property type="entry name" value="FAD-bd_PCMH_sub2"/>
</dbReference>
<evidence type="ECO:0000256" key="7">
    <source>
        <dbReference type="ARBA" id="ARBA00023002"/>
    </source>
</evidence>
<keyword evidence="9" id="KW-0576">Peroxisome</keyword>
<gene>
    <name evidence="14" type="ORF">PR048_029561</name>
</gene>
<feature type="domain" description="FAD-binding PCMH-type" evidence="13">
    <location>
        <begin position="75"/>
        <end position="298"/>
    </location>
</feature>
<dbReference type="PROSITE" id="PS51387">
    <property type="entry name" value="FAD_PCMH"/>
    <property type="match status" value="1"/>
</dbReference>
<evidence type="ECO:0000256" key="12">
    <source>
        <dbReference type="SAM" id="MobiDB-lite"/>
    </source>
</evidence>
<comment type="subcellular location">
    <subcellularLocation>
        <location evidence="1">Membrane</location>
        <topology evidence="1">Single-pass membrane protein</topology>
    </subcellularLocation>
    <subcellularLocation>
        <location evidence="2">Peroxisome</location>
    </subcellularLocation>
</comment>
<dbReference type="EMBL" id="JARBHB010000013">
    <property type="protein sequence ID" value="KAJ8870538.1"/>
    <property type="molecule type" value="Genomic_DNA"/>
</dbReference>
<evidence type="ECO:0000256" key="4">
    <source>
        <dbReference type="ARBA" id="ARBA00012405"/>
    </source>
</evidence>
<organism evidence="14 15">
    <name type="scientific">Dryococelus australis</name>
    <dbReference type="NCBI Taxonomy" id="614101"/>
    <lineage>
        <taxon>Eukaryota</taxon>
        <taxon>Metazoa</taxon>
        <taxon>Ecdysozoa</taxon>
        <taxon>Arthropoda</taxon>
        <taxon>Hexapoda</taxon>
        <taxon>Insecta</taxon>
        <taxon>Pterygota</taxon>
        <taxon>Neoptera</taxon>
        <taxon>Polyneoptera</taxon>
        <taxon>Phasmatodea</taxon>
        <taxon>Verophasmatodea</taxon>
        <taxon>Anareolatae</taxon>
        <taxon>Phasmatidae</taxon>
        <taxon>Eurycanthinae</taxon>
        <taxon>Dryococelus</taxon>
    </lineage>
</organism>
<dbReference type="SUPFAM" id="SSF56176">
    <property type="entry name" value="FAD-binding/transporter-associated domain-like"/>
    <property type="match status" value="1"/>
</dbReference>
<comment type="catalytic activity">
    <reaction evidence="11">
        <text>5alpha-cholest-8-en-3beta-ol + NADP(+) = zymosterol + NADPH + H(+)</text>
        <dbReference type="Rhea" id="RHEA:36399"/>
        <dbReference type="ChEBI" id="CHEBI:15378"/>
        <dbReference type="ChEBI" id="CHEBI:16608"/>
        <dbReference type="ChEBI" id="CHEBI:18252"/>
        <dbReference type="ChEBI" id="CHEBI:57783"/>
        <dbReference type="ChEBI" id="CHEBI:58349"/>
        <dbReference type="EC" id="1.3.1.72"/>
    </reaction>
    <physiologicalReaction direction="right-to-left" evidence="11">
        <dbReference type="Rhea" id="RHEA:36401"/>
    </physiologicalReaction>
</comment>
<dbReference type="InterPro" id="IPR006094">
    <property type="entry name" value="Oxid_FAD_bind_N"/>
</dbReference>
<keyword evidence="6" id="KW-1133">Transmembrane helix</keyword>
<dbReference type="InterPro" id="IPR036318">
    <property type="entry name" value="FAD-bd_PCMH-like_sf"/>
</dbReference>
<evidence type="ECO:0000256" key="5">
    <source>
        <dbReference type="ARBA" id="ARBA00022692"/>
    </source>
</evidence>
<evidence type="ECO:0000256" key="6">
    <source>
        <dbReference type="ARBA" id="ARBA00022989"/>
    </source>
</evidence>
<comment type="subunit">
    <text evidence="3">Homodimer.</text>
</comment>
<dbReference type="EC" id="1.3.1.72" evidence="4"/>
<reference evidence="14 15" key="1">
    <citation type="submission" date="2023-02" db="EMBL/GenBank/DDBJ databases">
        <title>LHISI_Scaffold_Assembly.</title>
        <authorList>
            <person name="Stuart O.P."/>
            <person name="Cleave R."/>
            <person name="Magrath M.J.L."/>
            <person name="Mikheyev A.S."/>
        </authorList>
    </citation>
    <scope>NUCLEOTIDE SEQUENCE [LARGE SCALE GENOMIC DNA]</scope>
    <source>
        <strain evidence="14">Daus_M_001</strain>
        <tissue evidence="14">Leg muscle</tissue>
    </source>
</reference>
<evidence type="ECO:0000256" key="1">
    <source>
        <dbReference type="ARBA" id="ARBA00004167"/>
    </source>
</evidence>
<dbReference type="Proteomes" id="UP001159363">
    <property type="component" value="Chromosome 12"/>
</dbReference>
<sequence>MVDPRGNPPTSASSGTIPTYLRKSGSEPRPSIEPGSPRWEASRLAAQPPRNPSRMKLIDVLPRAHALIFYNIISYGQQSLAYTKKTDMSTFDITYFVQVKQWRDSGMTVKMCTARPAYQTMSLTQPKYKKKLHNIDISLIDILEVDTKKMTVRCEPMVTMGQITATLNPLGLSIPIVPELDDLTVGGLIMGTGVESSSHIYGLFQHICVSYELVLPDSSVVTCSKGKENFVSSMTCRLDSTVLYTLEPQMFVNWLLAKRVASVITYMADQDPDLFYAIPWSYGTLGLLTAAEIKIVPAKRYVKLEYYPYHDLSKMTEAFDRRSCSKKDDFVEGLMFSKNEGVLMMGNMVSECEPDKVSASRTIGVH</sequence>
<evidence type="ECO:0000256" key="10">
    <source>
        <dbReference type="ARBA" id="ARBA00051033"/>
    </source>
</evidence>
<dbReference type="InterPro" id="IPR016166">
    <property type="entry name" value="FAD-bd_PCMH"/>
</dbReference>
<dbReference type="PANTHER" id="PTHR10801">
    <property type="entry name" value="24-DEHYDROCHOLESTEROL REDUCTASE"/>
    <property type="match status" value="1"/>
</dbReference>
<name>A0ABQ9GFY7_9NEOP</name>
<feature type="compositionally biased region" description="Polar residues" evidence="12">
    <location>
        <begin position="8"/>
        <end position="17"/>
    </location>
</feature>
<keyword evidence="8" id="KW-0472">Membrane</keyword>
<comment type="caution">
    <text evidence="14">The sequence shown here is derived from an EMBL/GenBank/DDBJ whole genome shotgun (WGS) entry which is preliminary data.</text>
</comment>
<feature type="region of interest" description="Disordered" evidence="12">
    <location>
        <begin position="1"/>
        <end position="51"/>
    </location>
</feature>
<evidence type="ECO:0000256" key="8">
    <source>
        <dbReference type="ARBA" id="ARBA00023136"/>
    </source>
</evidence>
<proteinExistence type="predicted"/>